<protein>
    <submittedName>
        <fullName evidence="2">RES family NAD+ phosphorylase</fullName>
    </submittedName>
</protein>
<comment type="caution">
    <text evidence="2">The sequence shown here is derived from an EMBL/GenBank/DDBJ whole genome shotgun (WGS) entry which is preliminary data.</text>
</comment>
<dbReference type="AlphaFoldDB" id="A0A850RCI5"/>
<name>A0A850RCI5_9GAMM</name>
<evidence type="ECO:0000313" key="2">
    <source>
        <dbReference type="EMBL" id="NVZ08977.1"/>
    </source>
</evidence>
<gene>
    <name evidence="2" type="ORF">HW932_06850</name>
</gene>
<evidence type="ECO:0000313" key="3">
    <source>
        <dbReference type="Proteomes" id="UP000592294"/>
    </source>
</evidence>
<keyword evidence="3" id="KW-1185">Reference proteome</keyword>
<dbReference type="Proteomes" id="UP000592294">
    <property type="component" value="Unassembled WGS sequence"/>
</dbReference>
<accession>A0A850RCI5</accession>
<proteinExistence type="predicted"/>
<dbReference type="SMART" id="SM00953">
    <property type="entry name" value="RES"/>
    <property type="match status" value="1"/>
</dbReference>
<reference evidence="2 3" key="1">
    <citation type="submission" date="2020-06" db="EMBL/GenBank/DDBJ databases">
        <title>Whole-genome sequence of Allochromatium humboldtianum DSM 21881, type strain.</title>
        <authorList>
            <person name="Kyndt J.A."/>
            <person name="Meyer T.E."/>
        </authorList>
    </citation>
    <scope>NUCLEOTIDE SEQUENCE [LARGE SCALE GENOMIC DNA]</scope>
    <source>
        <strain evidence="2 3">DSM 21881</strain>
    </source>
</reference>
<evidence type="ECO:0000259" key="1">
    <source>
        <dbReference type="SMART" id="SM00953"/>
    </source>
</evidence>
<organism evidence="2 3">
    <name type="scientific">Allochromatium humboldtianum</name>
    <dbReference type="NCBI Taxonomy" id="504901"/>
    <lineage>
        <taxon>Bacteria</taxon>
        <taxon>Pseudomonadati</taxon>
        <taxon>Pseudomonadota</taxon>
        <taxon>Gammaproteobacteria</taxon>
        <taxon>Chromatiales</taxon>
        <taxon>Chromatiaceae</taxon>
        <taxon>Allochromatium</taxon>
    </lineage>
</organism>
<dbReference type="EMBL" id="JABZEO010000004">
    <property type="protein sequence ID" value="NVZ08977.1"/>
    <property type="molecule type" value="Genomic_DNA"/>
</dbReference>
<sequence length="160" mass="17753">MPTGTVTAWRITTARFAAQAFSGEGARRYGGRWNPKGWPVVYTAASPSLALLEMLVQDAPLRAHYVLIQAQWPESLAETRLESDPLPEDWRTLGGRDGLQAMGRDWLAAGETAVLSVPSAVMPLERNRLLNPLHPDFAHIRIGQPHSLATDIRLLRHMEP</sequence>
<dbReference type="RefSeq" id="WP_176975754.1">
    <property type="nucleotide sequence ID" value="NZ_JABZEO010000004.1"/>
</dbReference>
<feature type="domain" description="RES" evidence="1">
    <location>
        <begin position="20"/>
        <end position="144"/>
    </location>
</feature>
<dbReference type="Pfam" id="PF08808">
    <property type="entry name" value="RES"/>
    <property type="match status" value="1"/>
</dbReference>
<dbReference type="InterPro" id="IPR014914">
    <property type="entry name" value="RES_dom"/>
</dbReference>